<feature type="region of interest" description="Disordered" evidence="6">
    <location>
        <begin position="177"/>
        <end position="212"/>
    </location>
</feature>
<dbReference type="InterPro" id="IPR008967">
    <property type="entry name" value="p53-like_TF_DNA-bd_sf"/>
</dbReference>
<dbReference type="SUPFAM" id="SSF49417">
    <property type="entry name" value="p53-like transcription factors"/>
    <property type="match status" value="1"/>
</dbReference>
<dbReference type="AlphaFoldDB" id="E3NCX4"/>
<dbReference type="SMART" id="SM00425">
    <property type="entry name" value="TBOX"/>
    <property type="match status" value="1"/>
</dbReference>
<dbReference type="PANTHER" id="PTHR11267:SF59">
    <property type="entry name" value="T-BOX PROTEIN 11-RELATED"/>
    <property type="match status" value="1"/>
</dbReference>
<protein>
    <recommendedName>
        <fullName evidence="7">T-box domain-containing protein</fullName>
    </recommendedName>
</protein>
<evidence type="ECO:0000259" key="7">
    <source>
        <dbReference type="PROSITE" id="PS50252"/>
    </source>
</evidence>
<keyword evidence="3" id="KW-0804">Transcription</keyword>
<dbReference type="InParanoid" id="E3NCX4"/>
<dbReference type="GO" id="GO:0001708">
    <property type="term" value="P:cell fate specification"/>
    <property type="evidence" value="ECO:0007669"/>
    <property type="project" value="TreeGrafter"/>
</dbReference>
<dbReference type="Gene3D" id="2.60.40.820">
    <property type="entry name" value="Transcription factor, T-box"/>
    <property type="match status" value="1"/>
</dbReference>
<comment type="caution">
    <text evidence="5">Lacks conserved residue(s) required for the propagation of feature annotation.</text>
</comment>
<keyword evidence="1" id="KW-0805">Transcription regulation</keyword>
<dbReference type="eggNOG" id="KOG3585">
    <property type="taxonomic scope" value="Eukaryota"/>
</dbReference>
<dbReference type="Proteomes" id="UP000008281">
    <property type="component" value="Unassembled WGS sequence"/>
</dbReference>
<proteinExistence type="predicted"/>
<dbReference type="GeneID" id="9823130"/>
<organism evidence="9">
    <name type="scientific">Caenorhabditis remanei</name>
    <name type="common">Caenorhabditis vulgaris</name>
    <dbReference type="NCBI Taxonomy" id="31234"/>
    <lineage>
        <taxon>Eukaryota</taxon>
        <taxon>Metazoa</taxon>
        <taxon>Ecdysozoa</taxon>
        <taxon>Nematoda</taxon>
        <taxon>Chromadorea</taxon>
        <taxon>Rhabditida</taxon>
        <taxon>Rhabditina</taxon>
        <taxon>Rhabditomorpha</taxon>
        <taxon>Rhabditoidea</taxon>
        <taxon>Rhabditidae</taxon>
        <taxon>Peloderinae</taxon>
        <taxon>Caenorhabditis</taxon>
    </lineage>
</organism>
<evidence type="ECO:0000256" key="2">
    <source>
        <dbReference type="ARBA" id="ARBA00023125"/>
    </source>
</evidence>
<dbReference type="RefSeq" id="XP_003093752.2">
    <property type="nucleotide sequence ID" value="XM_003093704.2"/>
</dbReference>
<dbReference type="EMBL" id="DS268603">
    <property type="protein sequence ID" value="EFO93396.1"/>
    <property type="molecule type" value="Genomic_DNA"/>
</dbReference>
<evidence type="ECO:0000313" key="9">
    <source>
        <dbReference type="Proteomes" id="UP000008281"/>
    </source>
</evidence>
<evidence type="ECO:0000313" key="8">
    <source>
        <dbReference type="EMBL" id="EFO93396.1"/>
    </source>
</evidence>
<evidence type="ECO:0000256" key="1">
    <source>
        <dbReference type="ARBA" id="ARBA00023015"/>
    </source>
</evidence>
<dbReference type="STRING" id="31234.E3NCX4"/>
<dbReference type="CDD" id="cd00182">
    <property type="entry name" value="T-box"/>
    <property type="match status" value="1"/>
</dbReference>
<comment type="subcellular location">
    <subcellularLocation>
        <location evidence="5">Nucleus</location>
    </subcellularLocation>
</comment>
<dbReference type="InterPro" id="IPR036960">
    <property type="entry name" value="T-box_sf"/>
</dbReference>
<dbReference type="CTD" id="9823130"/>
<accession>E3NCX4</accession>
<dbReference type="HOGENOM" id="CLU_032588_1_0_1"/>
<dbReference type="GO" id="GO:0045893">
    <property type="term" value="P:positive regulation of DNA-templated transcription"/>
    <property type="evidence" value="ECO:0007669"/>
    <property type="project" value="InterPro"/>
</dbReference>
<dbReference type="InterPro" id="IPR046360">
    <property type="entry name" value="T-box_DNA-bd"/>
</dbReference>
<dbReference type="KEGG" id="crq:GCK72_022800"/>
<dbReference type="OrthoDB" id="7442607at2759"/>
<dbReference type="PANTHER" id="PTHR11267">
    <property type="entry name" value="T-BOX PROTEIN-RELATED"/>
    <property type="match status" value="1"/>
</dbReference>
<feature type="compositionally biased region" description="Low complexity" evidence="6">
    <location>
        <begin position="203"/>
        <end position="212"/>
    </location>
</feature>
<gene>
    <name evidence="8" type="ORF">CRE_24230</name>
</gene>
<name>E3NCX4_CAERE</name>
<keyword evidence="9" id="KW-1185">Reference proteome</keyword>
<sequence length="328" mass="37508">MSVPTDDIDVAMPSETLWKKYFEVGNEQTYTAIGRKIFPRLEYCITGLEPTKLYSMSLHFERADNMEVRRHHEGHCDILSNKKMEDSRKIEHFFGEQDGSIWMKHNILFNHVKITSKKSKEIEDSDCVFLHLNHRYIPVLTVYEGASPIHVAKPEYTKFLLVAIYYNKAIRDLNREYRCNKKPSSRSNRQQAQSVTSSSMAGSQVSTSSQISNSYPFPDPSIYGLSSPLSSQPTRQKTPVLPILPSLSNLFPFPNVFPSNQILFNPILSTFPASDIYSQNQSLINLLPPIYILPNQLLPKVIQVPTKTANTIFPTPSPYYTSPNMYYL</sequence>
<feature type="domain" description="T-box" evidence="7">
    <location>
        <begin position="12"/>
        <end position="173"/>
    </location>
</feature>
<dbReference type="OMA" id="YCITGLE"/>
<reference evidence="8" key="1">
    <citation type="submission" date="2007-07" db="EMBL/GenBank/DDBJ databases">
        <title>PCAP assembly of the Caenorhabditis remanei genome.</title>
        <authorList>
            <consortium name="The Caenorhabditis remanei Sequencing Consortium"/>
            <person name="Wilson R.K."/>
        </authorList>
    </citation>
    <scope>NUCLEOTIDE SEQUENCE [LARGE SCALE GENOMIC DNA]</scope>
    <source>
        <strain evidence="8">PB4641</strain>
    </source>
</reference>
<dbReference type="Pfam" id="PF00907">
    <property type="entry name" value="T-box"/>
    <property type="match status" value="1"/>
</dbReference>
<dbReference type="GO" id="GO:0005634">
    <property type="term" value="C:nucleus"/>
    <property type="evidence" value="ECO:0007669"/>
    <property type="project" value="UniProtKB-SubCell"/>
</dbReference>
<dbReference type="PROSITE" id="PS50252">
    <property type="entry name" value="TBOX_3"/>
    <property type="match status" value="1"/>
</dbReference>
<dbReference type="PRINTS" id="PR00937">
    <property type="entry name" value="TBOX"/>
</dbReference>
<keyword evidence="2 5" id="KW-0238">DNA-binding</keyword>
<dbReference type="GO" id="GO:0000981">
    <property type="term" value="F:DNA-binding transcription factor activity, RNA polymerase II-specific"/>
    <property type="evidence" value="ECO:0007669"/>
    <property type="project" value="TreeGrafter"/>
</dbReference>
<feature type="compositionally biased region" description="Polar residues" evidence="6">
    <location>
        <begin position="185"/>
        <end position="202"/>
    </location>
</feature>
<evidence type="ECO:0000256" key="6">
    <source>
        <dbReference type="SAM" id="MobiDB-lite"/>
    </source>
</evidence>
<evidence type="ECO:0000256" key="3">
    <source>
        <dbReference type="ARBA" id="ARBA00023163"/>
    </source>
</evidence>
<keyword evidence="4 5" id="KW-0539">Nucleus</keyword>
<evidence type="ECO:0000256" key="5">
    <source>
        <dbReference type="PROSITE-ProRule" id="PRU00201"/>
    </source>
</evidence>
<dbReference type="GO" id="GO:0000785">
    <property type="term" value="C:chromatin"/>
    <property type="evidence" value="ECO:0007669"/>
    <property type="project" value="TreeGrafter"/>
</dbReference>
<dbReference type="GO" id="GO:0000978">
    <property type="term" value="F:RNA polymerase II cis-regulatory region sequence-specific DNA binding"/>
    <property type="evidence" value="ECO:0007669"/>
    <property type="project" value="InterPro"/>
</dbReference>
<dbReference type="InterPro" id="IPR001699">
    <property type="entry name" value="TF_T-box"/>
</dbReference>
<evidence type="ECO:0000256" key="4">
    <source>
        <dbReference type="ARBA" id="ARBA00023242"/>
    </source>
</evidence>